<dbReference type="HOGENOM" id="CLU_2970476_0_0_4"/>
<dbReference type="AlphaFoldDB" id="A0A0B6RZA3"/>
<proteinExistence type="predicted"/>
<evidence type="ECO:0000313" key="1">
    <source>
        <dbReference type="EMBL" id="AJK46370.1"/>
    </source>
</evidence>
<reference evidence="1 2" key="2">
    <citation type="journal article" date="2016" name="Appl. Microbiol. Biotechnol.">
        <title>Mutations improving production and secretion of extracellular lipase by Burkholderia glumae PG1.</title>
        <authorList>
            <person name="Knapp A."/>
            <person name="Voget S."/>
            <person name="Gao R."/>
            <person name="Zaburannyi N."/>
            <person name="Krysciak D."/>
            <person name="Breuer M."/>
            <person name="Hauer B."/>
            <person name="Streit W.R."/>
            <person name="Muller R."/>
            <person name="Daniel R."/>
            <person name="Jaeger K.E."/>
        </authorList>
    </citation>
    <scope>NUCLEOTIDE SEQUENCE [LARGE SCALE GENOMIC DNA]</scope>
    <source>
        <strain evidence="1 2">PG1</strain>
    </source>
</reference>
<dbReference type="EMBL" id="CP002580">
    <property type="protein sequence ID" value="AJK46370.1"/>
    <property type="molecule type" value="Genomic_DNA"/>
</dbReference>
<sequence length="58" mass="6653">MTFHRWGALDIFGLFKCERHAIAARHIGVRFVGIGLFTSERSMHDANDKTIGRYGKFI</sequence>
<name>A0A0B6RZA3_BURPL</name>
<reference evidence="2" key="1">
    <citation type="submission" date="2011-03" db="EMBL/GenBank/DDBJ databases">
        <authorList>
            <person name="Voget S."/>
            <person name="Streit W.R."/>
            <person name="Jaeger K.E."/>
            <person name="Daniel R."/>
        </authorList>
    </citation>
    <scope>NUCLEOTIDE SEQUENCE [LARGE SCALE GENOMIC DNA]</scope>
    <source>
        <strain evidence="2">PG1</strain>
    </source>
</reference>
<organism evidence="1 2">
    <name type="scientific">Burkholderia plantarii</name>
    <dbReference type="NCBI Taxonomy" id="41899"/>
    <lineage>
        <taxon>Bacteria</taxon>
        <taxon>Pseudomonadati</taxon>
        <taxon>Pseudomonadota</taxon>
        <taxon>Betaproteobacteria</taxon>
        <taxon>Burkholderiales</taxon>
        <taxon>Burkholderiaceae</taxon>
        <taxon>Burkholderia</taxon>
    </lineage>
</organism>
<gene>
    <name evidence="1" type="ORF">BGL_1c18610</name>
</gene>
<keyword evidence="2" id="KW-1185">Reference proteome</keyword>
<evidence type="ECO:0000313" key="2">
    <source>
        <dbReference type="Proteomes" id="UP000031838"/>
    </source>
</evidence>
<dbReference type="KEGG" id="bgp:BGL_1c18610"/>
<protein>
    <submittedName>
        <fullName evidence="1">Uncharacterized protein</fullName>
    </submittedName>
</protein>
<accession>A0A0B6RZA3</accession>
<dbReference type="Proteomes" id="UP000031838">
    <property type="component" value="Chromosome 1"/>
</dbReference>